<keyword evidence="3" id="KW-0813">Transport</keyword>
<keyword evidence="6 11" id="KW-0732">Signal</keyword>
<sequence>MKKTLVALLVASAATSVSAVELYSSDTSTLAIKGEVDGYLRTSEVEVTGKAKDKEDLNVDYWAYAQVDYEHKLNDSVSAFGSFEIETSGSNAVFDDVVAGFKGNFGKVSIGETGDALDAIEKTDISNEGPYFGTPGHELESKGKGLRYQVDAGPVAISLDWQSTSADNSDDAYGISVDWNFGMGSVGVAYVDYGKLAGATVDSSVAGIALGINPVDALFLGLSYTDYENIAYAVTGGSNSDIKGELPAHDGQSFGFAISYDFEPVKIYATYALIDGDNIAGTKVDAELNSYLLGVDYTVMDNLNVFLEYTAAEIDGTSVVKTDANQTILGMYLSF</sequence>
<dbReference type="GO" id="GO:0046930">
    <property type="term" value="C:pore complex"/>
    <property type="evidence" value="ECO:0007669"/>
    <property type="project" value="UniProtKB-KW"/>
</dbReference>
<dbReference type="InterPro" id="IPR050298">
    <property type="entry name" value="Gram-neg_bact_OMP"/>
</dbReference>
<dbReference type="PANTHER" id="PTHR34501">
    <property type="entry name" value="PROTEIN YDDL-RELATED"/>
    <property type="match status" value="1"/>
</dbReference>
<dbReference type="AlphaFoldDB" id="A0A0A1E8B3"/>
<evidence type="ECO:0000256" key="2">
    <source>
        <dbReference type="ARBA" id="ARBA00011233"/>
    </source>
</evidence>
<evidence type="ECO:0000256" key="8">
    <source>
        <dbReference type="ARBA" id="ARBA00023114"/>
    </source>
</evidence>
<evidence type="ECO:0000256" key="7">
    <source>
        <dbReference type="ARBA" id="ARBA00023065"/>
    </source>
</evidence>
<keyword evidence="8" id="KW-0626">Porin</keyword>
<evidence type="ECO:0000256" key="9">
    <source>
        <dbReference type="ARBA" id="ARBA00023136"/>
    </source>
</evidence>
<dbReference type="GO" id="GO:0015288">
    <property type="term" value="F:porin activity"/>
    <property type="evidence" value="ECO:0007669"/>
    <property type="project" value="UniProtKB-KW"/>
</dbReference>
<evidence type="ECO:0000256" key="3">
    <source>
        <dbReference type="ARBA" id="ARBA00022448"/>
    </source>
</evidence>
<dbReference type="RefSeq" id="WP_168522533.1">
    <property type="nucleotide sequence ID" value="NZ_CALYLA010000019.1"/>
</dbReference>
<keyword evidence="9" id="KW-0472">Membrane</keyword>
<dbReference type="PANTHER" id="PTHR34501:SF9">
    <property type="entry name" value="MAJOR OUTER MEMBRANE PROTEIN P.IA"/>
    <property type="match status" value="1"/>
</dbReference>
<organism evidence="13">
    <name type="scientific">Vibrio aestuarianus</name>
    <dbReference type="NCBI Taxonomy" id="28171"/>
    <lineage>
        <taxon>Bacteria</taxon>
        <taxon>Pseudomonadati</taxon>
        <taxon>Pseudomonadota</taxon>
        <taxon>Gammaproteobacteria</taxon>
        <taxon>Vibrionales</taxon>
        <taxon>Vibrionaceae</taxon>
        <taxon>Vibrio</taxon>
    </lineage>
</organism>
<keyword evidence="7" id="KW-0406">Ion transport</keyword>
<evidence type="ECO:0000256" key="6">
    <source>
        <dbReference type="ARBA" id="ARBA00022729"/>
    </source>
</evidence>
<dbReference type="EMBL" id="KM588609">
    <property type="protein sequence ID" value="AIY26273.1"/>
    <property type="molecule type" value="Genomic_DNA"/>
</dbReference>
<evidence type="ECO:0000256" key="11">
    <source>
        <dbReference type="SAM" id="SignalP"/>
    </source>
</evidence>
<dbReference type="Gene3D" id="2.40.160.10">
    <property type="entry name" value="Porin"/>
    <property type="match status" value="1"/>
</dbReference>
<feature type="domain" description="Porin" evidence="12">
    <location>
        <begin position="219"/>
        <end position="327"/>
    </location>
</feature>
<evidence type="ECO:0000256" key="1">
    <source>
        <dbReference type="ARBA" id="ARBA00004571"/>
    </source>
</evidence>
<feature type="chain" id="PRO_5001973805" evidence="11">
    <location>
        <begin position="20"/>
        <end position="335"/>
    </location>
</feature>
<evidence type="ECO:0000256" key="10">
    <source>
        <dbReference type="ARBA" id="ARBA00023237"/>
    </source>
</evidence>
<comment type="subcellular location">
    <subcellularLocation>
        <location evidence="1">Cell outer membrane</location>
        <topology evidence="1">Multi-pass membrane protein</topology>
    </subcellularLocation>
</comment>
<reference evidence="13" key="1">
    <citation type="journal article" date="2014" name="PLoS ONE">
        <title>Characterization of the secretomes of two vibrios pathogenic to mollusks.</title>
        <authorList>
            <person name="Madec S."/>
            <person name="Pichereau V."/>
            <person name="Jacq A."/>
            <person name="Paillard M."/>
            <person name="Boisset C."/>
            <person name="Guerard F."/>
            <person name="Paillard C."/>
            <person name="Nicolas J.L."/>
        </authorList>
    </citation>
    <scope>NUCLEOTIDE SEQUENCE</scope>
    <source>
        <strain evidence="13">02-041</strain>
    </source>
</reference>
<feature type="domain" description="Porin" evidence="12">
    <location>
        <begin position="8"/>
        <end position="123"/>
    </location>
</feature>
<feature type="signal peptide" evidence="11">
    <location>
        <begin position="1"/>
        <end position="19"/>
    </location>
</feature>
<accession>A0A0A1E8B3</accession>
<dbReference type="InterPro" id="IPR033900">
    <property type="entry name" value="Gram_neg_porin_domain"/>
</dbReference>
<protein>
    <submittedName>
        <fullName evidence="13">Putative qsr prophage outer membrane porin</fullName>
    </submittedName>
</protein>
<dbReference type="InterPro" id="IPR023614">
    <property type="entry name" value="Porin_dom_sf"/>
</dbReference>
<keyword evidence="10" id="KW-0998">Cell outer membrane</keyword>
<dbReference type="Pfam" id="PF13609">
    <property type="entry name" value="Porin_4"/>
    <property type="match status" value="2"/>
</dbReference>
<dbReference type="GO" id="GO:0006811">
    <property type="term" value="P:monoatomic ion transport"/>
    <property type="evidence" value="ECO:0007669"/>
    <property type="project" value="UniProtKB-KW"/>
</dbReference>
<keyword evidence="5" id="KW-0812">Transmembrane</keyword>
<keyword evidence="4" id="KW-1134">Transmembrane beta strand</keyword>
<comment type="subunit">
    <text evidence="2">Homotrimer.</text>
</comment>
<evidence type="ECO:0000259" key="12">
    <source>
        <dbReference type="Pfam" id="PF13609"/>
    </source>
</evidence>
<dbReference type="SUPFAM" id="SSF56935">
    <property type="entry name" value="Porins"/>
    <property type="match status" value="1"/>
</dbReference>
<name>A0A0A1E8B3_9VIBR</name>
<evidence type="ECO:0000313" key="13">
    <source>
        <dbReference type="EMBL" id="AIY26273.1"/>
    </source>
</evidence>
<gene>
    <name evidence="13" type="primary">qsr</name>
</gene>
<dbReference type="GO" id="GO:0009279">
    <property type="term" value="C:cell outer membrane"/>
    <property type="evidence" value="ECO:0007669"/>
    <property type="project" value="UniProtKB-SubCell"/>
</dbReference>
<evidence type="ECO:0000256" key="5">
    <source>
        <dbReference type="ARBA" id="ARBA00022692"/>
    </source>
</evidence>
<proteinExistence type="predicted"/>
<evidence type="ECO:0000256" key="4">
    <source>
        <dbReference type="ARBA" id="ARBA00022452"/>
    </source>
</evidence>